<keyword evidence="1" id="KW-1133">Transmembrane helix</keyword>
<dbReference type="AlphaFoldDB" id="A0AB39UDG8"/>
<sequence length="165" mass="18446">MAGIIGLIVVIAALMALDKVKASYYAKKLDEAAQRNPLDNAVDLEKGIIRYGGKDFFLNMNEDGRWDQEIFTSGKFRRMMVYGNILHHSWLIAGISGCIAFVFIKLAPQETLAFIFGGICVLVICMNCFGSMVRAFIDLFFIDSNMPKAQTLIDKIEALNAEKEH</sequence>
<organism evidence="2">
    <name type="scientific">Bifidobacterium fermentum</name>
    <dbReference type="NCBI Taxonomy" id="3059035"/>
    <lineage>
        <taxon>Bacteria</taxon>
        <taxon>Bacillati</taxon>
        <taxon>Actinomycetota</taxon>
        <taxon>Actinomycetes</taxon>
        <taxon>Bifidobacteriales</taxon>
        <taxon>Bifidobacteriaceae</taxon>
        <taxon>Bifidobacterium</taxon>
    </lineage>
</organism>
<dbReference type="RefSeq" id="WP_369342160.1">
    <property type="nucleotide sequence ID" value="NZ_CP129675.1"/>
</dbReference>
<reference evidence="2" key="1">
    <citation type="submission" date="2023-07" db="EMBL/GenBank/DDBJ databases">
        <title>Bifidobacterium aquikefiriaerophilum sp. nov. and Bifidobacterium eccum sp. nov., isolated from water kefir.</title>
        <authorList>
            <person name="Breselge S."/>
            <person name="Bellassi P."/>
            <person name="Barcenilla C."/>
            <person name="Alvarez-Ordonez A."/>
            <person name="Morelli L."/>
            <person name="Cotter P.D."/>
        </authorList>
    </citation>
    <scope>NUCLEOTIDE SEQUENCE</scope>
    <source>
        <strain evidence="4">WK012_4_13</strain>
        <strain evidence="3">WK013_4_14</strain>
        <strain evidence="2">WK048_4_13</strain>
    </source>
</reference>
<dbReference type="KEGG" id="bfk:QN062_03200"/>
<keyword evidence="1" id="KW-0472">Membrane</keyword>
<dbReference type="EMBL" id="CP129675">
    <property type="protein sequence ID" value="XDS47167.1"/>
    <property type="molecule type" value="Genomic_DNA"/>
</dbReference>
<keyword evidence="1" id="KW-0812">Transmembrane</keyword>
<evidence type="ECO:0000313" key="2">
    <source>
        <dbReference type="EMBL" id="XDS47167.1"/>
    </source>
</evidence>
<feature type="transmembrane region" description="Helical" evidence="1">
    <location>
        <begin position="85"/>
        <end position="104"/>
    </location>
</feature>
<protein>
    <submittedName>
        <fullName evidence="2">Uncharacterized protein</fullName>
    </submittedName>
</protein>
<feature type="transmembrane region" description="Helical" evidence="1">
    <location>
        <begin position="111"/>
        <end position="137"/>
    </location>
</feature>
<dbReference type="EMBL" id="CP129682">
    <property type="protein sequence ID" value="XDS48127.1"/>
    <property type="molecule type" value="Genomic_DNA"/>
</dbReference>
<evidence type="ECO:0000313" key="3">
    <source>
        <dbReference type="EMBL" id="XDS48127.1"/>
    </source>
</evidence>
<gene>
    <name evidence="4" type="ORF">QN062_03200</name>
    <name evidence="3" type="ORF">QN216_07210</name>
    <name evidence="2" type="ORF">QN217_03245</name>
</gene>
<accession>A0AB39UDG8</accession>
<evidence type="ECO:0000313" key="4">
    <source>
        <dbReference type="EMBL" id="XDS51198.1"/>
    </source>
</evidence>
<dbReference type="EMBL" id="CP129683">
    <property type="protein sequence ID" value="XDS51198.1"/>
    <property type="molecule type" value="Genomic_DNA"/>
</dbReference>
<proteinExistence type="predicted"/>
<name>A0AB39UDG8_9BIFI</name>
<evidence type="ECO:0000256" key="1">
    <source>
        <dbReference type="SAM" id="Phobius"/>
    </source>
</evidence>